<feature type="region of interest" description="Disordered" evidence="4">
    <location>
        <begin position="443"/>
        <end position="467"/>
    </location>
</feature>
<organism evidence="6 7">
    <name type="scientific">Halomonas huangheensis</name>
    <dbReference type="NCBI Taxonomy" id="1178482"/>
    <lineage>
        <taxon>Bacteria</taxon>
        <taxon>Pseudomonadati</taxon>
        <taxon>Pseudomonadota</taxon>
        <taxon>Gammaproteobacteria</taxon>
        <taxon>Oceanospirillales</taxon>
        <taxon>Halomonadaceae</taxon>
        <taxon>Halomonas</taxon>
    </lineage>
</organism>
<dbReference type="Pfam" id="PF17892">
    <property type="entry name" value="Cadherin_5"/>
    <property type="match status" value="1"/>
</dbReference>
<feature type="region of interest" description="Disordered" evidence="4">
    <location>
        <begin position="56"/>
        <end position="242"/>
    </location>
</feature>
<keyword evidence="2" id="KW-0964">Secreted</keyword>
<dbReference type="eggNOG" id="COG2931">
    <property type="taxonomic scope" value="Bacteria"/>
</dbReference>
<name>W1ND88_9GAMM</name>
<comment type="caution">
    <text evidence="6">The sequence shown here is derived from an EMBL/GenBank/DDBJ whole genome shotgun (WGS) entry which is preliminary data.</text>
</comment>
<dbReference type="EMBL" id="AVBC01000011">
    <property type="protein sequence ID" value="ERL53105.1"/>
    <property type="molecule type" value="Genomic_DNA"/>
</dbReference>
<dbReference type="SUPFAM" id="SSF51120">
    <property type="entry name" value="beta-Roll"/>
    <property type="match status" value="3"/>
</dbReference>
<dbReference type="PROSITE" id="PS00330">
    <property type="entry name" value="HEMOLYSIN_CALCIUM"/>
    <property type="match status" value="3"/>
</dbReference>
<dbReference type="InterPro" id="IPR041690">
    <property type="entry name" value="Cadherin_5"/>
</dbReference>
<feature type="domain" description="Cadherin-like" evidence="5">
    <location>
        <begin position="236"/>
        <end position="324"/>
    </location>
</feature>
<dbReference type="KEGG" id="hhu:AR456_12240"/>
<dbReference type="AlphaFoldDB" id="W1ND88"/>
<dbReference type="GO" id="GO:0005509">
    <property type="term" value="F:calcium ion binding"/>
    <property type="evidence" value="ECO:0007669"/>
    <property type="project" value="InterPro"/>
</dbReference>
<reference evidence="6 7" key="1">
    <citation type="submission" date="2013-08" db="EMBL/GenBank/DDBJ databases">
        <title>draft genome of Halomonas huanghegensis, strain BJGMM-B45T.</title>
        <authorList>
            <person name="Miao C."/>
            <person name="Wan Y."/>
            <person name="Jin W."/>
        </authorList>
    </citation>
    <scope>NUCLEOTIDE SEQUENCE [LARGE SCALE GENOMIC DNA]</scope>
    <source>
        <strain evidence="6 7">BJGMM-B45</strain>
    </source>
</reference>
<evidence type="ECO:0000256" key="4">
    <source>
        <dbReference type="SAM" id="MobiDB-lite"/>
    </source>
</evidence>
<gene>
    <name evidence="6" type="ORF">BJB45_17675</name>
</gene>
<dbReference type="RefSeq" id="WP_021817087.1">
    <property type="nucleotide sequence ID" value="NZ_AVBC01000011.1"/>
</dbReference>
<dbReference type="InterPro" id="IPR018511">
    <property type="entry name" value="Hemolysin-typ_Ca-bd_CS"/>
</dbReference>
<dbReference type="GO" id="GO:0005576">
    <property type="term" value="C:extracellular region"/>
    <property type="evidence" value="ECO:0007669"/>
    <property type="project" value="UniProtKB-SubCell"/>
</dbReference>
<protein>
    <recommendedName>
        <fullName evidence="5">Cadherin-like domain-containing protein</fullName>
    </recommendedName>
</protein>
<feature type="compositionally biased region" description="Acidic residues" evidence="4">
    <location>
        <begin position="214"/>
        <end position="228"/>
    </location>
</feature>
<accession>W1ND88</accession>
<dbReference type="Pfam" id="PF00353">
    <property type="entry name" value="HemolysinCabind"/>
    <property type="match status" value="3"/>
</dbReference>
<dbReference type="PATRIC" id="fig|1178482.3.peg.144"/>
<feature type="compositionally biased region" description="Low complexity" evidence="4">
    <location>
        <begin position="66"/>
        <end position="76"/>
    </location>
</feature>
<dbReference type="Gene3D" id="2.150.10.10">
    <property type="entry name" value="Serralysin-like metalloprotease, C-terminal"/>
    <property type="match status" value="3"/>
</dbReference>
<evidence type="ECO:0000259" key="5">
    <source>
        <dbReference type="Pfam" id="PF17892"/>
    </source>
</evidence>
<comment type="subcellular location">
    <subcellularLocation>
        <location evidence="1">Secreted</location>
    </subcellularLocation>
</comment>
<dbReference type="Proteomes" id="UP000019113">
    <property type="component" value="Unassembled WGS sequence"/>
</dbReference>
<dbReference type="STRING" id="1178482.AR456_12240"/>
<feature type="compositionally biased region" description="Gly residues" evidence="4">
    <location>
        <begin position="175"/>
        <end position="205"/>
    </location>
</feature>
<evidence type="ECO:0000313" key="7">
    <source>
        <dbReference type="Proteomes" id="UP000019113"/>
    </source>
</evidence>
<evidence type="ECO:0000313" key="6">
    <source>
        <dbReference type="EMBL" id="ERL53105.1"/>
    </source>
</evidence>
<evidence type="ECO:0000256" key="3">
    <source>
        <dbReference type="ARBA" id="ARBA00022837"/>
    </source>
</evidence>
<feature type="compositionally biased region" description="Low complexity" evidence="4">
    <location>
        <begin position="163"/>
        <end position="174"/>
    </location>
</feature>
<dbReference type="InterPro" id="IPR011049">
    <property type="entry name" value="Serralysin-like_metalloprot_C"/>
</dbReference>
<evidence type="ECO:0000256" key="1">
    <source>
        <dbReference type="ARBA" id="ARBA00004613"/>
    </source>
</evidence>
<dbReference type="PRINTS" id="PR00313">
    <property type="entry name" value="CABNDNGRPT"/>
</dbReference>
<keyword evidence="7" id="KW-1185">Reference proteome</keyword>
<evidence type="ECO:0000256" key="2">
    <source>
        <dbReference type="ARBA" id="ARBA00022525"/>
    </source>
</evidence>
<keyword evidence="3" id="KW-0106">Calcium</keyword>
<dbReference type="InterPro" id="IPR001343">
    <property type="entry name" value="Hemolysn_Ca-bd"/>
</dbReference>
<sequence>MINVKGTKSVSPETDASQRYVLKSGDEVSRTPLVIGGLLTGVAAYLASIFSWGREQIPPSQPEEPPAAAADAGTPAGMVEESAIPRESPDLPDSESPGSVTPIAAAMALRYPNESEGVPVSGSARANGGAERADRGGGASPATAEIFDLAGNRLSPGGGGPSVGKSPPGDNPPAGGNGPVDGSGATNGDGSTKGDGSADGDGSTNGDGSANGDDSADSDTLDPEDDDDVGTRPDGNRAPRVSGPVYLLDVAPCVALLIALDDLLSKAEDPDGDVLSVQNLAVSSGTLTEAEGGWVFQSDDGQPGPVTVTYQVTDGELVTDAVARFSVVEQPVITGTAANDTLLGSMCADEIDGAGGDDNIDGRAGNDVLIGGSGDDHIVAGDGDDVVVGGDGEDIIFGGAGNDHLFGGAGDDRLFGGFGDDVIFGNTGEDHLSGGEGDDLLLGGDGADSVHGDGGDDTLTGGAGDDKLYDGAGRDQVFGGMGSDRVVAALDADDDVYDGGGGNSDTLDYSHATKGLVVNLVSGVVSGVEIGDDSITGFEKVLGGREADHFILGGEAATLAGGAGDDVFAFASAGGGLSLAVSHVILDFGVGDRIRMSEYDIFWKDDDEPDDRFEHIYHGEDDDDLPIRYRHDRDDGSEWTVVETDFEDDEMWATAVSLQGVHKLSWSTQRDDGLEWLS</sequence>
<dbReference type="PANTHER" id="PTHR38340">
    <property type="entry name" value="S-LAYER PROTEIN"/>
    <property type="match status" value="1"/>
</dbReference>
<dbReference type="OrthoDB" id="7738102at2"/>
<proteinExistence type="predicted"/>
<dbReference type="PANTHER" id="PTHR38340:SF1">
    <property type="entry name" value="S-LAYER PROTEIN"/>
    <property type="match status" value="1"/>
</dbReference>
<dbReference type="InterPro" id="IPR050557">
    <property type="entry name" value="RTX_toxin/Mannuronan_C5-epim"/>
</dbReference>